<reference evidence="1" key="2">
    <citation type="journal article" date="2015" name="ISME J.">
        <title>A new class of marine Euryarchaeota group II from the Mediterranean deep chlorophyll maximum.</title>
        <authorList>
            <person name="Martin-Cuadrado A.B."/>
            <person name="Garcia-Heredia I."/>
            <person name="Molto A.G."/>
            <person name="Lopez-Ubeda R."/>
            <person name="Kimes N."/>
            <person name="Lopez-Garcia P."/>
            <person name="Moreira D."/>
            <person name="Rodriguez-Valera F."/>
        </authorList>
    </citation>
    <scope>NUCLEOTIDE SEQUENCE</scope>
</reference>
<name>A0A1B1TC63_9ARCH</name>
<reference evidence="1" key="1">
    <citation type="submission" date="2014-11" db="EMBL/GenBank/DDBJ databases">
        <authorList>
            <person name="Zhu J."/>
            <person name="Qi W."/>
            <person name="Song R."/>
        </authorList>
    </citation>
    <scope>NUCLEOTIDE SEQUENCE</scope>
</reference>
<organism evidence="1">
    <name type="scientific">uncultured Poseidoniia archaeon</name>
    <dbReference type="NCBI Taxonomy" id="1697135"/>
    <lineage>
        <taxon>Archaea</taxon>
        <taxon>Methanobacteriati</taxon>
        <taxon>Thermoplasmatota</taxon>
        <taxon>Candidatus Poseidoniia</taxon>
        <taxon>environmental samples</taxon>
    </lineage>
</organism>
<protein>
    <submittedName>
        <fullName evidence="1">Uncharacterized protein</fullName>
    </submittedName>
</protein>
<proteinExistence type="predicted"/>
<dbReference type="AlphaFoldDB" id="A0A1B1TC63"/>
<evidence type="ECO:0000313" key="1">
    <source>
        <dbReference type="EMBL" id="ANV79864.1"/>
    </source>
</evidence>
<accession>A0A1B1TC63</accession>
<dbReference type="EMBL" id="KP211856">
    <property type="protein sequence ID" value="ANV79864.1"/>
    <property type="molecule type" value="Genomic_DNA"/>
</dbReference>
<sequence length="89" mass="9850">MPLPRIMQSCSICGMEYENTTICTLCGGSVNSISQDSQDEIKLLEKRLPFDISESPADSDFFPILFDIKYAPQSPTSPIIPFGIDYAPN</sequence>